<organism evidence="1 2">
    <name type="scientific">Sphingomonas xanthus</name>
    <dbReference type="NCBI Taxonomy" id="2594473"/>
    <lineage>
        <taxon>Bacteria</taxon>
        <taxon>Pseudomonadati</taxon>
        <taxon>Pseudomonadota</taxon>
        <taxon>Alphaproteobacteria</taxon>
        <taxon>Sphingomonadales</taxon>
        <taxon>Sphingomonadaceae</taxon>
        <taxon>Sphingomonas</taxon>
    </lineage>
</organism>
<accession>A0A516IR85</accession>
<dbReference type="Proteomes" id="UP000321857">
    <property type="component" value="Chromosome"/>
</dbReference>
<proteinExistence type="predicted"/>
<reference evidence="1 2" key="1">
    <citation type="submission" date="2019-07" db="EMBL/GenBank/DDBJ databases">
        <title>Sphingomonas AE3 Genome sequencing and assembly.</title>
        <authorList>
            <person name="Kim H."/>
        </authorList>
    </citation>
    <scope>NUCLEOTIDE SEQUENCE [LARGE SCALE GENOMIC DNA]</scope>
    <source>
        <strain evidence="1 2">AE3</strain>
    </source>
</reference>
<evidence type="ECO:0000313" key="2">
    <source>
        <dbReference type="Proteomes" id="UP000321857"/>
    </source>
</evidence>
<dbReference type="AlphaFoldDB" id="A0A516IR85"/>
<dbReference type="KEGG" id="sxa:FMM02_05070"/>
<sequence length="233" mass="24302">MITDEIFFAWLDGELDEAESRRVGIAIAADPVLAERARQHRAMQADLTRAFDPILASAVAPPTFGSAPVVDLAAARERRAEHRASFGVPQWAAMAATLAIGFFGGQMALVGGAASGPVKVVSGRMVAAAGLEDALAVRLASAPAADGARIGLTFRDKAGAICRTFDDGAATGLACRRGNDWEVDGLFSSGSGTSDYRMAAGDDPRLAALVDARIAGEPFDAGQEQAARSRDWR</sequence>
<gene>
    <name evidence="1" type="ORF">FMM02_05070</name>
</gene>
<name>A0A516IR85_9SPHN</name>
<dbReference type="EMBL" id="CP041659">
    <property type="protein sequence ID" value="QDP19389.1"/>
    <property type="molecule type" value="Genomic_DNA"/>
</dbReference>
<dbReference type="RefSeq" id="WP_147493842.1">
    <property type="nucleotide sequence ID" value="NZ_CP041659.1"/>
</dbReference>
<protein>
    <submittedName>
        <fullName evidence="1">Anti-sigma factor</fullName>
    </submittedName>
</protein>
<evidence type="ECO:0000313" key="1">
    <source>
        <dbReference type="EMBL" id="QDP19389.1"/>
    </source>
</evidence>
<keyword evidence="2" id="KW-1185">Reference proteome</keyword>
<dbReference type="OrthoDB" id="7502743at2"/>